<keyword evidence="7 8" id="KW-0472">Membrane</keyword>
<dbReference type="InterPro" id="IPR006042">
    <property type="entry name" value="Xan_ur_permease"/>
</dbReference>
<dbReference type="EMBL" id="BMED01000002">
    <property type="protein sequence ID" value="GGC78703.1"/>
    <property type="molecule type" value="Genomic_DNA"/>
</dbReference>
<organism evidence="9 10">
    <name type="scientific">Undibacterium terreum</name>
    <dbReference type="NCBI Taxonomy" id="1224302"/>
    <lineage>
        <taxon>Bacteria</taxon>
        <taxon>Pseudomonadati</taxon>
        <taxon>Pseudomonadota</taxon>
        <taxon>Betaproteobacteria</taxon>
        <taxon>Burkholderiales</taxon>
        <taxon>Oxalobacteraceae</taxon>
        <taxon>Undibacterium</taxon>
    </lineage>
</organism>
<accession>A0A916UN27</accession>
<dbReference type="PANTHER" id="PTHR42810">
    <property type="entry name" value="PURINE PERMEASE C1399.01C-RELATED"/>
    <property type="match status" value="1"/>
</dbReference>
<dbReference type="NCBIfam" id="TIGR00801">
    <property type="entry name" value="ncs2"/>
    <property type="match status" value="1"/>
</dbReference>
<dbReference type="NCBIfam" id="TIGR03173">
    <property type="entry name" value="pbuX"/>
    <property type="match status" value="1"/>
</dbReference>
<dbReference type="NCBIfam" id="NF037981">
    <property type="entry name" value="NCS2_1"/>
    <property type="match status" value="1"/>
</dbReference>
<dbReference type="InterPro" id="IPR017588">
    <property type="entry name" value="UacT-like"/>
</dbReference>
<feature type="transmembrane region" description="Helical" evidence="8">
    <location>
        <begin position="360"/>
        <end position="384"/>
    </location>
</feature>
<keyword evidence="4" id="KW-1003">Cell membrane</keyword>
<feature type="transmembrane region" description="Helical" evidence="8">
    <location>
        <begin position="335"/>
        <end position="354"/>
    </location>
</feature>
<feature type="transmembrane region" description="Helical" evidence="8">
    <location>
        <begin position="422"/>
        <end position="445"/>
    </location>
</feature>
<evidence type="ECO:0000256" key="4">
    <source>
        <dbReference type="ARBA" id="ARBA00022475"/>
    </source>
</evidence>
<feature type="transmembrane region" description="Helical" evidence="8">
    <location>
        <begin position="52"/>
        <end position="70"/>
    </location>
</feature>
<dbReference type="AlphaFoldDB" id="A0A916UN27"/>
<feature type="transmembrane region" description="Helical" evidence="8">
    <location>
        <begin position="28"/>
        <end position="46"/>
    </location>
</feature>
<protein>
    <submittedName>
        <fullName evidence="9">Permease</fullName>
    </submittedName>
</protein>
<reference evidence="9" key="2">
    <citation type="submission" date="2020-09" db="EMBL/GenBank/DDBJ databases">
        <authorList>
            <person name="Sun Q."/>
            <person name="Zhou Y."/>
        </authorList>
    </citation>
    <scope>NUCLEOTIDE SEQUENCE</scope>
    <source>
        <strain evidence="9">CGMCC 1.10998</strain>
    </source>
</reference>
<dbReference type="Pfam" id="PF00860">
    <property type="entry name" value="Xan_ur_permease"/>
    <property type="match status" value="1"/>
</dbReference>
<keyword evidence="3" id="KW-0813">Transport</keyword>
<dbReference type="PANTHER" id="PTHR42810:SF4">
    <property type="entry name" value="URIC ACID TRANSPORTER UACT"/>
    <property type="match status" value="1"/>
</dbReference>
<dbReference type="RefSeq" id="WP_188566563.1">
    <property type="nucleotide sequence ID" value="NZ_BMED01000002.1"/>
</dbReference>
<proteinExistence type="inferred from homology"/>
<dbReference type="PROSITE" id="PS01116">
    <property type="entry name" value="XANTH_URACIL_PERMASE"/>
    <property type="match status" value="1"/>
</dbReference>
<evidence type="ECO:0000256" key="3">
    <source>
        <dbReference type="ARBA" id="ARBA00022448"/>
    </source>
</evidence>
<feature type="transmembrane region" description="Helical" evidence="8">
    <location>
        <begin position="182"/>
        <end position="201"/>
    </location>
</feature>
<dbReference type="Proteomes" id="UP000637423">
    <property type="component" value="Unassembled WGS sequence"/>
</dbReference>
<evidence type="ECO:0000313" key="9">
    <source>
        <dbReference type="EMBL" id="GGC78703.1"/>
    </source>
</evidence>
<dbReference type="GO" id="GO:0005886">
    <property type="term" value="C:plasma membrane"/>
    <property type="evidence" value="ECO:0007669"/>
    <property type="project" value="UniProtKB-SubCell"/>
</dbReference>
<evidence type="ECO:0000256" key="7">
    <source>
        <dbReference type="ARBA" id="ARBA00023136"/>
    </source>
</evidence>
<comment type="subcellular location">
    <subcellularLocation>
        <location evidence="1">Cell membrane</location>
        <topology evidence="1">Multi-pass membrane protein</topology>
    </subcellularLocation>
</comment>
<comment type="caution">
    <text evidence="9">The sequence shown here is derived from an EMBL/GenBank/DDBJ whole genome shotgun (WGS) entry which is preliminary data.</text>
</comment>
<evidence type="ECO:0000256" key="6">
    <source>
        <dbReference type="ARBA" id="ARBA00022989"/>
    </source>
</evidence>
<evidence type="ECO:0000256" key="5">
    <source>
        <dbReference type="ARBA" id="ARBA00022692"/>
    </source>
</evidence>
<feature type="transmembrane region" description="Helical" evidence="8">
    <location>
        <begin position="208"/>
        <end position="228"/>
    </location>
</feature>
<reference evidence="9" key="1">
    <citation type="journal article" date="2014" name="Int. J. Syst. Evol. Microbiol.">
        <title>Complete genome sequence of Corynebacterium casei LMG S-19264T (=DSM 44701T), isolated from a smear-ripened cheese.</title>
        <authorList>
            <consortium name="US DOE Joint Genome Institute (JGI-PGF)"/>
            <person name="Walter F."/>
            <person name="Albersmeier A."/>
            <person name="Kalinowski J."/>
            <person name="Ruckert C."/>
        </authorList>
    </citation>
    <scope>NUCLEOTIDE SEQUENCE</scope>
    <source>
        <strain evidence="9">CGMCC 1.10998</strain>
    </source>
</reference>
<keyword evidence="6 8" id="KW-1133">Transmembrane helix</keyword>
<evidence type="ECO:0000256" key="1">
    <source>
        <dbReference type="ARBA" id="ARBA00004651"/>
    </source>
</evidence>
<evidence type="ECO:0000256" key="8">
    <source>
        <dbReference type="SAM" id="Phobius"/>
    </source>
</evidence>
<dbReference type="InterPro" id="IPR006043">
    <property type="entry name" value="NCS2"/>
</dbReference>
<dbReference type="GO" id="GO:0042907">
    <property type="term" value="F:xanthine transmembrane transporter activity"/>
    <property type="evidence" value="ECO:0007669"/>
    <property type="project" value="TreeGrafter"/>
</dbReference>
<gene>
    <name evidence="9" type="ORF">GCM10011396_27360</name>
</gene>
<feature type="transmembrane region" description="Helical" evidence="8">
    <location>
        <begin position="396"/>
        <end position="416"/>
    </location>
</feature>
<evidence type="ECO:0000256" key="2">
    <source>
        <dbReference type="ARBA" id="ARBA00008821"/>
    </source>
</evidence>
<evidence type="ECO:0000313" key="10">
    <source>
        <dbReference type="Proteomes" id="UP000637423"/>
    </source>
</evidence>
<keyword evidence="5 8" id="KW-0812">Transmembrane</keyword>
<name>A0A916UN27_9BURK</name>
<sequence>METTRDAVHPVDEQLPVMKLTALGLQHVLVMYAGAIAVPLIIGGALNLPKYAIAFLISADLFCCGLVTVIQSLGIWKFGIKMPVMMGVTFAAVGPMVAMAGNPSLGILHIYGAVIAGGVFCIIAAPFMSKLMRFFPPVVTGTVITVIGVSLMGVGINWAAGGQPVIGTVVNGVFTKIPNPEYGSPVNLGIALVVLISILLITKYMKGFIANISVLMGMVIGFIIALAMGKISFAGLENADWFAMIQPFHYGWPQFDLGAIVSMCLVMIVTMIESTGMFIALGDIVGKKVDNETLARGLRVDGLGTVIGGIFNTFPYTSFSQNVGLVGVTGVRSRFVCVAAGCILIAFGLFPKMAHVAASIPQFVLGGAGIVMFGMVAATGIKILSGVDFQRNRNNLFIVAVSIGAGMIPIVAPNFFAQMPPYMSTILHSGILLASAMAVLLNLFFNGQGESVDVRAYALASAQSSDH</sequence>
<feature type="transmembrane region" description="Helical" evidence="8">
    <location>
        <begin position="257"/>
        <end position="281"/>
    </location>
</feature>
<keyword evidence="10" id="KW-1185">Reference proteome</keyword>
<feature type="transmembrane region" description="Helical" evidence="8">
    <location>
        <begin position="134"/>
        <end position="160"/>
    </location>
</feature>
<feature type="transmembrane region" description="Helical" evidence="8">
    <location>
        <begin position="107"/>
        <end position="127"/>
    </location>
</feature>
<comment type="similarity">
    <text evidence="2">Belongs to the nucleobase:cation symporter-2 (NCS2) (TC 2.A.40) family.</text>
</comment>